<reference evidence="3 4" key="1">
    <citation type="submission" date="2024-01" db="EMBL/GenBank/DDBJ databases">
        <authorList>
            <consortium name="Genoscope - CEA"/>
            <person name="William W."/>
        </authorList>
    </citation>
    <scope>NUCLEOTIDE SEQUENCE [LARGE SCALE GENOMIC DNA]</scope>
    <source>
        <strain evidence="3 4">29B2s-10</strain>
    </source>
</reference>
<evidence type="ECO:0000256" key="2">
    <source>
        <dbReference type="SAM" id="MobiDB-lite"/>
    </source>
</evidence>
<gene>
    <name evidence="3" type="primary">RRP15</name>
    <name evidence="3" type="ORF">CAAN4_C00452</name>
</gene>
<dbReference type="PANTHER" id="PTHR13245:SF14">
    <property type="entry name" value="RRP15-LIKE PROTEIN"/>
    <property type="match status" value="1"/>
</dbReference>
<evidence type="ECO:0000256" key="1">
    <source>
        <dbReference type="ARBA" id="ARBA00007462"/>
    </source>
</evidence>
<dbReference type="Pfam" id="PF07890">
    <property type="entry name" value="Rrp15p"/>
    <property type="match status" value="1"/>
</dbReference>
<feature type="region of interest" description="Disordered" evidence="2">
    <location>
        <begin position="1"/>
        <end position="103"/>
    </location>
</feature>
<keyword evidence="4" id="KW-1185">Reference proteome</keyword>
<dbReference type="PANTHER" id="PTHR13245">
    <property type="entry name" value="RRP15-LIKE PROTEIN"/>
    <property type="match status" value="1"/>
</dbReference>
<sequence>MVAAYKKQKLDKSGKAKNAGKKVEKVEVERESSSEEEQASEPEDEEEDDEEALSDLESMSDMDENDEVDVADVSSSEEDDSDDDEDDERIPKLKKKKNLDDGSESFANAFNAIIGSRLKAYDRKDPILARSKTSLKKLESDKLEAKAKRLINAEKKEHQDNCRVKVLLPAADKPEEVRTLIEKEKKLKKIAQRGVVRLFNAVLSTQIKTNQDMDKEKGLGVTRKEELMNEISKEKFLDLVQAAGQS</sequence>
<dbReference type="InterPro" id="IPR012459">
    <property type="entry name" value="Rrp15"/>
</dbReference>
<proteinExistence type="inferred from homology"/>
<dbReference type="EMBL" id="OZ004255">
    <property type="protein sequence ID" value="CAK7898954.1"/>
    <property type="molecule type" value="Genomic_DNA"/>
</dbReference>
<protein>
    <submittedName>
        <fullName evidence="3">Ribosomal RNA-processing protein 15</fullName>
    </submittedName>
</protein>
<organism evidence="3 4">
    <name type="scientific">[Candida] anglica</name>
    <dbReference type="NCBI Taxonomy" id="148631"/>
    <lineage>
        <taxon>Eukaryota</taxon>
        <taxon>Fungi</taxon>
        <taxon>Dikarya</taxon>
        <taxon>Ascomycota</taxon>
        <taxon>Saccharomycotina</taxon>
        <taxon>Pichiomycetes</taxon>
        <taxon>Debaryomycetaceae</taxon>
        <taxon>Kurtzmaniella</taxon>
    </lineage>
</organism>
<feature type="compositionally biased region" description="Basic and acidic residues" evidence="2">
    <location>
        <begin position="21"/>
        <end position="33"/>
    </location>
</feature>
<feature type="compositionally biased region" description="Acidic residues" evidence="2">
    <location>
        <begin position="34"/>
        <end position="88"/>
    </location>
</feature>
<comment type="similarity">
    <text evidence="1">Belongs to the RRP15 family.</text>
</comment>
<accession>A0ABP0E8B1</accession>
<name>A0ABP0E8B1_9ASCO</name>
<evidence type="ECO:0000313" key="3">
    <source>
        <dbReference type="EMBL" id="CAK7898954.1"/>
    </source>
</evidence>
<dbReference type="Proteomes" id="UP001497600">
    <property type="component" value="Chromosome C"/>
</dbReference>
<evidence type="ECO:0000313" key="4">
    <source>
        <dbReference type="Proteomes" id="UP001497600"/>
    </source>
</evidence>